<protein>
    <submittedName>
        <fullName evidence="2">Hemerythrin domain-containing protein</fullName>
    </submittedName>
</protein>
<dbReference type="InterPro" id="IPR012312">
    <property type="entry name" value="Hemerythrin-like"/>
</dbReference>
<dbReference type="EMBL" id="JBIAFJ010000009">
    <property type="protein sequence ID" value="MFE9170540.1"/>
    <property type="molecule type" value="Genomic_DNA"/>
</dbReference>
<dbReference type="CDD" id="cd12108">
    <property type="entry name" value="Hr-like"/>
    <property type="match status" value="1"/>
</dbReference>
<accession>A0ABW6KRL1</accession>
<sequence length="226" mass="24633">MTSQSPDDTRGGAMRVRKPIPGEIDFSLMYFAHDAFARDLRRMAAAAATGRGGDPSVRNGWETFKRQLHTHHVAEDESIWPQLREKVTDPQDIAVLDMMEAEHGRIDPLLAQVDAALATGDAAELAAAAGEAAEALIAHMEHEEDFALPLAQTHLGGEGWNRYVKYLQKTQGLSGAAEFLPWALDGAAPATRTDVLGKLPAPVRVLCRLVFEPRYAKTPRWTGVAA</sequence>
<dbReference type="Pfam" id="PF01814">
    <property type="entry name" value="Hemerythrin"/>
    <property type="match status" value="1"/>
</dbReference>
<organism evidence="2 3">
    <name type="scientific">Streptomyces kebangsaanensis</name>
    <dbReference type="NCBI Taxonomy" id="864058"/>
    <lineage>
        <taxon>Bacteria</taxon>
        <taxon>Bacillati</taxon>
        <taxon>Actinomycetota</taxon>
        <taxon>Actinomycetes</taxon>
        <taxon>Kitasatosporales</taxon>
        <taxon>Streptomycetaceae</taxon>
        <taxon>Streptomyces</taxon>
    </lineage>
</organism>
<dbReference type="Proteomes" id="UP001601197">
    <property type="component" value="Unassembled WGS sequence"/>
</dbReference>
<reference evidence="2 3" key="1">
    <citation type="submission" date="2024-10" db="EMBL/GenBank/DDBJ databases">
        <title>The Natural Products Discovery Center: Release of the First 8490 Sequenced Strains for Exploring Actinobacteria Biosynthetic Diversity.</title>
        <authorList>
            <person name="Kalkreuter E."/>
            <person name="Kautsar S.A."/>
            <person name="Yang D."/>
            <person name="Bader C.D."/>
            <person name="Teijaro C.N."/>
            <person name="Fluegel L."/>
            <person name="Davis C.M."/>
            <person name="Simpson J.R."/>
            <person name="Lauterbach L."/>
            <person name="Steele A.D."/>
            <person name="Gui C."/>
            <person name="Meng S."/>
            <person name="Li G."/>
            <person name="Viehrig K."/>
            <person name="Ye F."/>
            <person name="Su P."/>
            <person name="Kiefer A.F."/>
            <person name="Nichols A."/>
            <person name="Cepeda A.J."/>
            <person name="Yan W."/>
            <person name="Fan B."/>
            <person name="Jiang Y."/>
            <person name="Adhikari A."/>
            <person name="Zheng C.-J."/>
            <person name="Schuster L."/>
            <person name="Cowan T.M."/>
            <person name="Smanski M.J."/>
            <person name="Chevrette M.G."/>
            <person name="De Carvalho L.P.S."/>
            <person name="Shen B."/>
        </authorList>
    </citation>
    <scope>NUCLEOTIDE SEQUENCE [LARGE SCALE GENOMIC DNA]</scope>
    <source>
        <strain evidence="2 3">NPDC007147</strain>
    </source>
</reference>
<gene>
    <name evidence="2" type="ORF">ACFYNZ_13600</name>
</gene>
<name>A0ABW6KRL1_9ACTN</name>
<dbReference type="Gene3D" id="1.20.120.520">
    <property type="entry name" value="nmb1532 protein domain like"/>
    <property type="match status" value="1"/>
</dbReference>
<proteinExistence type="predicted"/>
<evidence type="ECO:0000259" key="1">
    <source>
        <dbReference type="Pfam" id="PF01814"/>
    </source>
</evidence>
<comment type="caution">
    <text evidence="2">The sequence shown here is derived from an EMBL/GenBank/DDBJ whole genome shotgun (WGS) entry which is preliminary data.</text>
</comment>
<dbReference type="RefSeq" id="WP_388346885.1">
    <property type="nucleotide sequence ID" value="NZ_JBIAFJ010000009.1"/>
</dbReference>
<feature type="domain" description="Hemerythrin-like" evidence="1">
    <location>
        <begin position="28"/>
        <end position="150"/>
    </location>
</feature>
<evidence type="ECO:0000313" key="3">
    <source>
        <dbReference type="Proteomes" id="UP001601197"/>
    </source>
</evidence>
<evidence type="ECO:0000313" key="2">
    <source>
        <dbReference type="EMBL" id="MFE9170540.1"/>
    </source>
</evidence>
<keyword evidence="3" id="KW-1185">Reference proteome</keyword>